<sequence>MPFKFNDTKIDHSGNYYYTDDDVKTVRLPLSTNCSGDIQMSHKQLKEWFSIAEGTLPSVPGYYISPRLNSTWGGYYSGNSGRGWWRVTGDVVVYKPVEWVACTERMRDFPKGAILTHIEKERTETTKTKLYAGAEFSLEVSGGGGFMGMKAEVKTKVSTGVEWEKEIMNKEKYTQSGDLGDRPLTELAVGLMLRAEEVYTHTIDIWVDDRCQEDSMGWSGGDGWEQIRIPSHALSRVEGLQFSGISMSGTGHSAGLYLQALPVFDERKEIKDLHIALSNAGWGDWYAYTVGRKDKGSGDRHLVAYPKYRPMATLMPLIDNSGKAEE</sequence>
<evidence type="ECO:0000313" key="1">
    <source>
        <dbReference type="EMBL" id="KAF5672293.1"/>
    </source>
</evidence>
<proteinExistence type="predicted"/>
<evidence type="ECO:0000313" key="2">
    <source>
        <dbReference type="Proteomes" id="UP000567885"/>
    </source>
</evidence>
<reference evidence="1 2" key="1">
    <citation type="submission" date="2020-05" db="EMBL/GenBank/DDBJ databases">
        <title>Identification and distribution of gene clusters putatively required for synthesis of sphingolipid metabolism inhibitors in phylogenetically diverse species of the filamentous fungus Fusarium.</title>
        <authorList>
            <person name="Kim H.-S."/>
            <person name="Busman M."/>
            <person name="Brown D.W."/>
            <person name="Divon H."/>
            <person name="Uhlig S."/>
            <person name="Proctor R.H."/>
        </authorList>
    </citation>
    <scope>NUCLEOTIDE SEQUENCE [LARGE SCALE GENOMIC DNA]</scope>
    <source>
        <strain evidence="1 2">NRRL 20693</strain>
    </source>
</reference>
<gene>
    <name evidence="1" type="ORF">FHETE_3791</name>
</gene>
<protein>
    <submittedName>
        <fullName evidence="1">Uncharacterized protein</fullName>
    </submittedName>
</protein>
<dbReference type="Proteomes" id="UP000567885">
    <property type="component" value="Unassembled WGS sequence"/>
</dbReference>
<dbReference type="AlphaFoldDB" id="A0A8H5TLE0"/>
<accession>A0A8H5TLE0</accession>
<organism evidence="1 2">
    <name type="scientific">Fusarium heterosporum</name>
    <dbReference type="NCBI Taxonomy" id="42747"/>
    <lineage>
        <taxon>Eukaryota</taxon>
        <taxon>Fungi</taxon>
        <taxon>Dikarya</taxon>
        <taxon>Ascomycota</taxon>
        <taxon>Pezizomycotina</taxon>
        <taxon>Sordariomycetes</taxon>
        <taxon>Hypocreomycetidae</taxon>
        <taxon>Hypocreales</taxon>
        <taxon>Nectriaceae</taxon>
        <taxon>Fusarium</taxon>
        <taxon>Fusarium heterosporum species complex</taxon>
    </lineage>
</organism>
<dbReference type="OrthoDB" id="4540679at2759"/>
<comment type="caution">
    <text evidence="1">The sequence shown here is derived from an EMBL/GenBank/DDBJ whole genome shotgun (WGS) entry which is preliminary data.</text>
</comment>
<keyword evidence="2" id="KW-1185">Reference proteome</keyword>
<name>A0A8H5TLE0_FUSHE</name>
<dbReference type="EMBL" id="JAAGWQ010000061">
    <property type="protein sequence ID" value="KAF5672293.1"/>
    <property type="molecule type" value="Genomic_DNA"/>
</dbReference>